<dbReference type="KEGG" id="cliz:G7Y31_03270"/>
<evidence type="ECO:0000313" key="2">
    <source>
        <dbReference type="EMBL" id="QPK79736.1"/>
    </source>
</evidence>
<proteinExistence type="predicted"/>
<gene>
    <name evidence="2" type="ORF">G7Y31_03270</name>
</gene>
<feature type="region of interest" description="Disordered" evidence="1">
    <location>
        <begin position="53"/>
        <end position="88"/>
    </location>
</feature>
<organism evidence="2 3">
    <name type="scientific">Corynebacterium lizhenjunii</name>
    <dbReference type="NCBI Taxonomy" id="2709394"/>
    <lineage>
        <taxon>Bacteria</taxon>
        <taxon>Bacillati</taxon>
        <taxon>Actinomycetota</taxon>
        <taxon>Actinomycetes</taxon>
        <taxon>Mycobacteriales</taxon>
        <taxon>Corynebacteriaceae</taxon>
        <taxon>Corynebacterium</taxon>
    </lineage>
</organism>
<evidence type="ECO:0000313" key="3">
    <source>
        <dbReference type="Proteomes" id="UP000594681"/>
    </source>
</evidence>
<dbReference type="AlphaFoldDB" id="A0A7T0KG19"/>
<name>A0A7T0KG19_9CORY</name>
<accession>A0A7T0KG19</accession>
<dbReference type="Proteomes" id="UP000594681">
    <property type="component" value="Chromosome"/>
</dbReference>
<dbReference type="EMBL" id="CP064954">
    <property type="protein sequence ID" value="QPK79736.1"/>
    <property type="molecule type" value="Genomic_DNA"/>
</dbReference>
<evidence type="ECO:0000256" key="1">
    <source>
        <dbReference type="SAM" id="MobiDB-lite"/>
    </source>
</evidence>
<feature type="compositionally biased region" description="Acidic residues" evidence="1">
    <location>
        <begin position="53"/>
        <end position="69"/>
    </location>
</feature>
<protein>
    <submittedName>
        <fullName evidence="2">Uncharacterized protein</fullName>
    </submittedName>
</protein>
<keyword evidence="3" id="KW-1185">Reference proteome</keyword>
<reference evidence="2 3" key="1">
    <citation type="submission" date="2020-11" db="EMBL/GenBank/DDBJ databases">
        <title>Corynebacterium sp. ZJ-599.</title>
        <authorList>
            <person name="Zhou J."/>
        </authorList>
    </citation>
    <scope>NUCLEOTIDE SEQUENCE [LARGE SCALE GENOMIC DNA]</scope>
    <source>
        <strain evidence="2 3">ZJ-599</strain>
    </source>
</reference>
<sequence length="88" mass="9528">MTLGDSSVIVVEDGGSVIVGSVAPVYLPDDYEVRRLDGSLVQTREEVRVALAEEEAREEDLAEDEDLDDPILGPVKIHGLSPVPSQLR</sequence>
<dbReference type="RefSeq" id="WP_165008611.1">
    <property type="nucleotide sequence ID" value="NZ_CP064954.1"/>
</dbReference>